<keyword evidence="1" id="KW-1133">Transmembrane helix</keyword>
<sequence length="55" mass="6615">MIIRTYLCKTHTDTRTISKVLILFVVFLIGIEYFYFNFRSILVHCFAVVYILHNK</sequence>
<keyword evidence="1" id="KW-0472">Membrane</keyword>
<gene>
    <name evidence="2" type="ORF">SVIM_LOCUS90049</name>
</gene>
<feature type="transmembrane region" description="Helical" evidence="1">
    <location>
        <begin position="21"/>
        <end position="52"/>
    </location>
</feature>
<proteinExistence type="predicted"/>
<reference evidence="2" key="1">
    <citation type="submission" date="2019-03" db="EMBL/GenBank/DDBJ databases">
        <authorList>
            <person name="Mank J."/>
            <person name="Almeida P."/>
        </authorList>
    </citation>
    <scope>NUCLEOTIDE SEQUENCE</scope>
    <source>
        <strain evidence="2">78183</strain>
    </source>
</reference>
<keyword evidence="1" id="KW-0812">Transmembrane</keyword>
<accession>A0A6N2KNK3</accession>
<dbReference type="AlphaFoldDB" id="A0A6N2KNK3"/>
<dbReference type="EMBL" id="CAADRP010000424">
    <property type="protein sequence ID" value="VFU28053.1"/>
    <property type="molecule type" value="Genomic_DNA"/>
</dbReference>
<protein>
    <submittedName>
        <fullName evidence="2">Uncharacterized protein</fullName>
    </submittedName>
</protein>
<organism evidence="2">
    <name type="scientific">Salix viminalis</name>
    <name type="common">Common osier</name>
    <name type="synonym">Basket willow</name>
    <dbReference type="NCBI Taxonomy" id="40686"/>
    <lineage>
        <taxon>Eukaryota</taxon>
        <taxon>Viridiplantae</taxon>
        <taxon>Streptophyta</taxon>
        <taxon>Embryophyta</taxon>
        <taxon>Tracheophyta</taxon>
        <taxon>Spermatophyta</taxon>
        <taxon>Magnoliopsida</taxon>
        <taxon>eudicotyledons</taxon>
        <taxon>Gunneridae</taxon>
        <taxon>Pentapetalae</taxon>
        <taxon>rosids</taxon>
        <taxon>fabids</taxon>
        <taxon>Malpighiales</taxon>
        <taxon>Salicaceae</taxon>
        <taxon>Saliceae</taxon>
        <taxon>Salix</taxon>
    </lineage>
</organism>
<name>A0A6N2KNK3_SALVM</name>
<evidence type="ECO:0000256" key="1">
    <source>
        <dbReference type="SAM" id="Phobius"/>
    </source>
</evidence>
<evidence type="ECO:0000313" key="2">
    <source>
        <dbReference type="EMBL" id="VFU28053.1"/>
    </source>
</evidence>